<dbReference type="GO" id="GO:0006508">
    <property type="term" value="P:proteolysis"/>
    <property type="evidence" value="ECO:0007669"/>
    <property type="project" value="InterPro"/>
</dbReference>
<dbReference type="Gene3D" id="2.40.10.10">
    <property type="entry name" value="Trypsin-like serine proteases"/>
    <property type="match status" value="2"/>
</dbReference>
<dbReference type="PANTHER" id="PTHR43019:SF23">
    <property type="entry name" value="PROTEASE DO-LIKE 5, CHLOROPLASTIC"/>
    <property type="match status" value="1"/>
</dbReference>
<dbReference type="InterPro" id="IPR019734">
    <property type="entry name" value="TPR_rpt"/>
</dbReference>
<comment type="caution">
    <text evidence="3">The sequence shown here is derived from an EMBL/GenBank/DDBJ whole genome shotgun (WGS) entry which is preliminary data.</text>
</comment>
<dbReference type="Gene3D" id="1.25.40.10">
    <property type="entry name" value="Tetratricopeptide repeat domain"/>
    <property type="match status" value="1"/>
</dbReference>
<dbReference type="eggNOG" id="COG0265">
    <property type="taxonomic scope" value="Bacteria"/>
</dbReference>
<dbReference type="InterPro" id="IPR009003">
    <property type="entry name" value="Peptidase_S1_PA"/>
</dbReference>
<dbReference type="EMBL" id="AFHG01000059">
    <property type="protein sequence ID" value="EGK69711.1"/>
    <property type="molecule type" value="Genomic_DNA"/>
</dbReference>
<evidence type="ECO:0000256" key="2">
    <source>
        <dbReference type="SAM" id="SignalP"/>
    </source>
</evidence>
<dbReference type="STRING" id="1000565.METUNv1_03674"/>
<keyword evidence="4" id="KW-1185">Reference proteome</keyword>
<gene>
    <name evidence="3" type="ORF">METUNv1_03674</name>
</gene>
<dbReference type="PROSITE" id="PS50005">
    <property type="entry name" value="TPR"/>
    <property type="match status" value="1"/>
</dbReference>
<accession>F5RH81</accession>
<dbReference type="Pfam" id="PF14559">
    <property type="entry name" value="TPR_19"/>
    <property type="match status" value="1"/>
</dbReference>
<keyword evidence="1" id="KW-0802">TPR repeat</keyword>
<dbReference type="Proteomes" id="UP000005019">
    <property type="component" value="Unassembled WGS sequence"/>
</dbReference>
<dbReference type="Pfam" id="PF13365">
    <property type="entry name" value="Trypsin_2"/>
    <property type="match status" value="1"/>
</dbReference>
<evidence type="ECO:0000313" key="4">
    <source>
        <dbReference type="Proteomes" id="UP000005019"/>
    </source>
</evidence>
<dbReference type="AlphaFoldDB" id="F5RH81"/>
<dbReference type="SUPFAM" id="SSF50494">
    <property type="entry name" value="Trypsin-like serine proteases"/>
    <property type="match status" value="1"/>
</dbReference>
<sequence length="340" mass="36170">MRPLFVSLLLSAAAPVFAGGSATEFGSAFYTGLSMSVVQVRVANEAGKGYFGSGVVVAENEVITNCHVTRQAVRIEVAKGPLVFPVFGQKADMANDLCLLRTAAMPLRSVTLRDAATVKPGETSFYYGYSGGIEAFFAPGRVATLHPHDGSAVLETSSGFGLGGSGGGLFDAEGRLIGVTTFLASGHSGGYFAMPADLIHRLRTRPEADVAPLDGRALWEQPDDGQPWFLRVARLTARALWHEAAALGQAWTRAEPSNADAWHQTGVALVRDSRPDEALPLLLRAQEIAPDHPDVLFHLALAHARTGAADAAREMRDRLARSDAERVARLDEALGCSAYC</sequence>
<dbReference type="OrthoDB" id="8559597at2"/>
<dbReference type="SUPFAM" id="SSF48452">
    <property type="entry name" value="TPR-like"/>
    <property type="match status" value="1"/>
</dbReference>
<evidence type="ECO:0000256" key="1">
    <source>
        <dbReference type="PROSITE-ProRule" id="PRU00339"/>
    </source>
</evidence>
<feature type="chain" id="PRO_5003325965" evidence="2">
    <location>
        <begin position="19"/>
        <end position="340"/>
    </location>
</feature>
<dbReference type="PRINTS" id="PR00834">
    <property type="entry name" value="PROTEASES2C"/>
</dbReference>
<dbReference type="PANTHER" id="PTHR43019">
    <property type="entry name" value="SERINE ENDOPROTEASE DEGS"/>
    <property type="match status" value="1"/>
</dbReference>
<protein>
    <submittedName>
        <fullName evidence="3">Uncharacterized protein</fullName>
    </submittedName>
</protein>
<feature type="repeat" description="TPR" evidence="1">
    <location>
        <begin position="259"/>
        <end position="292"/>
    </location>
</feature>
<organism evidence="3 4">
    <name type="scientific">Methyloversatilis universalis (strain ATCC BAA-1314 / DSM 25237 / JCM 13912 / CCUG 52030 / FAM5)</name>
    <dbReference type="NCBI Taxonomy" id="1000565"/>
    <lineage>
        <taxon>Bacteria</taxon>
        <taxon>Pseudomonadati</taxon>
        <taxon>Pseudomonadota</taxon>
        <taxon>Betaproteobacteria</taxon>
        <taxon>Nitrosomonadales</taxon>
        <taxon>Sterolibacteriaceae</taxon>
        <taxon>Methyloversatilis</taxon>
    </lineage>
</organism>
<reference evidence="3 4" key="1">
    <citation type="journal article" date="2011" name="J. Bacteriol.">
        <title>Genome sequence of Methyloversatilis universalis FAM5T, a methylotrophic representative of the order Rhodocyclales.</title>
        <authorList>
            <person name="Kittichotirat W."/>
            <person name="Good N.M."/>
            <person name="Hall R."/>
            <person name="Bringel F."/>
            <person name="Lajus A."/>
            <person name="Medigue C."/>
            <person name="Smalley N.E."/>
            <person name="Beck D."/>
            <person name="Bumgarner R."/>
            <person name="Vuilleumier S."/>
            <person name="Kalyuzhnaya M.G."/>
        </authorList>
    </citation>
    <scope>NUCLEOTIDE SEQUENCE [LARGE SCALE GENOMIC DNA]</scope>
    <source>
        <strain evidence="4">ATCC BAA-1314 / JCM 13912 / FAM5</strain>
    </source>
</reference>
<dbReference type="GO" id="GO:0004252">
    <property type="term" value="F:serine-type endopeptidase activity"/>
    <property type="evidence" value="ECO:0007669"/>
    <property type="project" value="InterPro"/>
</dbReference>
<dbReference type="InterPro" id="IPR011990">
    <property type="entry name" value="TPR-like_helical_dom_sf"/>
</dbReference>
<dbReference type="RefSeq" id="WP_008064238.1">
    <property type="nucleotide sequence ID" value="NZ_AFHG01000059.1"/>
</dbReference>
<dbReference type="InterPro" id="IPR043504">
    <property type="entry name" value="Peptidase_S1_PA_chymotrypsin"/>
</dbReference>
<feature type="signal peptide" evidence="2">
    <location>
        <begin position="1"/>
        <end position="18"/>
    </location>
</feature>
<keyword evidence="2" id="KW-0732">Signal</keyword>
<name>F5RH81_METUF</name>
<evidence type="ECO:0000313" key="3">
    <source>
        <dbReference type="EMBL" id="EGK69711.1"/>
    </source>
</evidence>
<dbReference type="InterPro" id="IPR001940">
    <property type="entry name" value="Peptidase_S1C"/>
</dbReference>
<proteinExistence type="predicted"/>